<organism evidence="1 2">
    <name type="scientific">Neobacillus thermocopriae</name>
    <dbReference type="NCBI Taxonomy" id="1215031"/>
    <lineage>
        <taxon>Bacteria</taxon>
        <taxon>Bacillati</taxon>
        <taxon>Bacillota</taxon>
        <taxon>Bacilli</taxon>
        <taxon>Bacillales</taxon>
        <taxon>Bacillaceae</taxon>
        <taxon>Neobacillus</taxon>
    </lineage>
</organism>
<proteinExistence type="predicted"/>
<accession>A0A6B3TUR3</accession>
<reference evidence="1" key="1">
    <citation type="submission" date="2020-02" db="EMBL/GenBank/DDBJ databases">
        <title>Bacillus sedimentmangrovi sp. nov., isolated from sediment of the mangrove ecosystem.</title>
        <authorList>
            <person name="Liu G."/>
        </authorList>
    </citation>
    <scope>NUCLEOTIDE SEQUENCE [LARGE SCALE GENOMIC DNA]</scope>
    <source>
        <strain evidence="1">SgZ-7</strain>
    </source>
</reference>
<gene>
    <name evidence="1" type="ORF">G4Z05_15340</name>
</gene>
<name>A0A6B3TUR3_9BACI</name>
<dbReference type="Proteomes" id="UP000481621">
    <property type="component" value="Unassembled WGS sequence"/>
</dbReference>
<evidence type="ECO:0000313" key="1">
    <source>
        <dbReference type="EMBL" id="NEX80208.1"/>
    </source>
</evidence>
<dbReference type="AlphaFoldDB" id="A0A6B3TUR3"/>
<sequence>MVKNYQNLKQLKEQKNLTTFKNKAKEIVASANPKAKPIHEIDSKKRKYYHWHPFKRTPKMYSFLWGCSIG</sequence>
<keyword evidence="2" id="KW-1185">Reference proteome</keyword>
<protein>
    <submittedName>
        <fullName evidence="1">Uncharacterized protein</fullName>
    </submittedName>
</protein>
<evidence type="ECO:0000313" key="2">
    <source>
        <dbReference type="Proteomes" id="UP000481621"/>
    </source>
</evidence>
<dbReference type="RefSeq" id="WP_395534223.1">
    <property type="nucleotide sequence ID" value="NZ_JBIQNO010000001.1"/>
</dbReference>
<dbReference type="EMBL" id="JAAIUV010000035">
    <property type="protein sequence ID" value="NEX80208.1"/>
    <property type="molecule type" value="Genomic_DNA"/>
</dbReference>
<comment type="caution">
    <text evidence="1">The sequence shown here is derived from an EMBL/GenBank/DDBJ whole genome shotgun (WGS) entry which is preliminary data.</text>
</comment>